<dbReference type="InterPro" id="IPR003313">
    <property type="entry name" value="AraC-bd"/>
</dbReference>
<dbReference type="AlphaFoldDB" id="A0A174QH08"/>
<evidence type="ECO:0000313" key="5">
    <source>
        <dbReference type="EMBL" id="CUP70248.1"/>
    </source>
</evidence>
<gene>
    <name evidence="5" type="primary">adaA_1</name>
    <name evidence="5" type="ORF">ERS852569_00460</name>
</gene>
<dbReference type="Pfam" id="PF12833">
    <property type="entry name" value="HTH_18"/>
    <property type="match status" value="1"/>
</dbReference>
<dbReference type="SUPFAM" id="SSF46689">
    <property type="entry name" value="Homeodomain-like"/>
    <property type="match status" value="2"/>
</dbReference>
<dbReference type="SMART" id="SM00342">
    <property type="entry name" value="HTH_ARAC"/>
    <property type="match status" value="1"/>
</dbReference>
<sequence>MKDLFLHDSLDASPIVFSDRILYTPTSFAKTALLYLQEIGSLQAKKPHTSSRTRLSSYLFFCVDSGSGELEYQGKRYKLGKGDCVFIDCQLPYSHSTDTDLWSLSWIHFSGVTMQTVYQKYQERGGRPVFRPDNFADFQSLHRSLFDLAASDDYIRDMRINSGLNELLVLLMNESWHPAEHQDRARKKQNLLPVRNYLETHYTEKIVLDELADRFFISKFHLSRVFKEQFGVSIHTYVRNLRITKAKQMLRFTDKKLEDIGYRCGLGAPHYFSRIFKQVEGITPSEFREKWGEAGR</sequence>
<dbReference type="InterPro" id="IPR018062">
    <property type="entry name" value="HTH_AraC-typ_CS"/>
</dbReference>
<evidence type="ECO:0000256" key="2">
    <source>
        <dbReference type="ARBA" id="ARBA00023125"/>
    </source>
</evidence>
<dbReference type="PANTHER" id="PTHR43280">
    <property type="entry name" value="ARAC-FAMILY TRANSCRIPTIONAL REGULATOR"/>
    <property type="match status" value="1"/>
</dbReference>
<organism evidence="5 6">
    <name type="scientific">Blautia obeum</name>
    <dbReference type="NCBI Taxonomy" id="40520"/>
    <lineage>
        <taxon>Bacteria</taxon>
        <taxon>Bacillati</taxon>
        <taxon>Bacillota</taxon>
        <taxon>Clostridia</taxon>
        <taxon>Lachnospirales</taxon>
        <taxon>Lachnospiraceae</taxon>
        <taxon>Blautia</taxon>
    </lineage>
</organism>
<dbReference type="InterPro" id="IPR037923">
    <property type="entry name" value="HTH-like"/>
</dbReference>
<feature type="domain" description="HTH araC/xylS-type" evidence="4">
    <location>
        <begin position="192"/>
        <end position="290"/>
    </location>
</feature>
<dbReference type="PANTHER" id="PTHR43280:SF28">
    <property type="entry name" value="HTH-TYPE TRANSCRIPTIONAL ACTIVATOR RHAS"/>
    <property type="match status" value="1"/>
</dbReference>
<dbReference type="Proteomes" id="UP000095762">
    <property type="component" value="Unassembled WGS sequence"/>
</dbReference>
<evidence type="ECO:0000256" key="3">
    <source>
        <dbReference type="ARBA" id="ARBA00023163"/>
    </source>
</evidence>
<dbReference type="InterPro" id="IPR018060">
    <property type="entry name" value="HTH_AraC"/>
</dbReference>
<protein>
    <submittedName>
        <fullName evidence="5">Methylphosphotriester-DNA--protein-cysteine S-methyltransferase</fullName>
        <ecNumber evidence="5">2.1.1.-</ecNumber>
    </submittedName>
</protein>
<keyword evidence="5" id="KW-0489">Methyltransferase</keyword>
<dbReference type="PROSITE" id="PS00041">
    <property type="entry name" value="HTH_ARAC_FAMILY_1"/>
    <property type="match status" value="1"/>
</dbReference>
<dbReference type="GO" id="GO:0032259">
    <property type="term" value="P:methylation"/>
    <property type="evidence" value="ECO:0007669"/>
    <property type="project" value="UniProtKB-KW"/>
</dbReference>
<proteinExistence type="predicted"/>
<dbReference type="GO" id="GO:0008168">
    <property type="term" value="F:methyltransferase activity"/>
    <property type="evidence" value="ECO:0007669"/>
    <property type="project" value="UniProtKB-KW"/>
</dbReference>
<accession>A0A174QH08</accession>
<dbReference type="GO" id="GO:0003700">
    <property type="term" value="F:DNA-binding transcription factor activity"/>
    <property type="evidence" value="ECO:0007669"/>
    <property type="project" value="InterPro"/>
</dbReference>
<dbReference type="SUPFAM" id="SSF51215">
    <property type="entry name" value="Regulatory protein AraC"/>
    <property type="match status" value="1"/>
</dbReference>
<keyword evidence="2" id="KW-0238">DNA-binding</keyword>
<dbReference type="PROSITE" id="PS01124">
    <property type="entry name" value="HTH_ARAC_FAMILY_2"/>
    <property type="match status" value="1"/>
</dbReference>
<dbReference type="Pfam" id="PF02311">
    <property type="entry name" value="AraC_binding"/>
    <property type="match status" value="1"/>
</dbReference>
<evidence type="ECO:0000313" key="6">
    <source>
        <dbReference type="Proteomes" id="UP000095762"/>
    </source>
</evidence>
<keyword evidence="1" id="KW-0805">Transcription regulation</keyword>
<dbReference type="EC" id="2.1.1.-" evidence="5"/>
<dbReference type="Gene3D" id="1.10.10.60">
    <property type="entry name" value="Homeodomain-like"/>
    <property type="match status" value="2"/>
</dbReference>
<dbReference type="RefSeq" id="WP_055059380.1">
    <property type="nucleotide sequence ID" value="NZ_CZBP01000003.1"/>
</dbReference>
<dbReference type="EMBL" id="CZBP01000003">
    <property type="protein sequence ID" value="CUP70248.1"/>
    <property type="molecule type" value="Genomic_DNA"/>
</dbReference>
<evidence type="ECO:0000256" key="1">
    <source>
        <dbReference type="ARBA" id="ARBA00023015"/>
    </source>
</evidence>
<keyword evidence="5" id="KW-0808">Transferase</keyword>
<dbReference type="Gene3D" id="2.60.120.280">
    <property type="entry name" value="Regulatory protein AraC"/>
    <property type="match status" value="1"/>
</dbReference>
<dbReference type="InterPro" id="IPR009057">
    <property type="entry name" value="Homeodomain-like_sf"/>
</dbReference>
<reference evidence="5 6" key="1">
    <citation type="submission" date="2015-09" db="EMBL/GenBank/DDBJ databases">
        <authorList>
            <consortium name="Pathogen Informatics"/>
        </authorList>
    </citation>
    <scope>NUCLEOTIDE SEQUENCE [LARGE SCALE GENOMIC DNA]</scope>
    <source>
        <strain evidence="5 6">2789STDY5834957</strain>
    </source>
</reference>
<name>A0A174QH08_9FIRM</name>
<evidence type="ECO:0000259" key="4">
    <source>
        <dbReference type="PROSITE" id="PS01124"/>
    </source>
</evidence>
<dbReference type="GO" id="GO:0043565">
    <property type="term" value="F:sequence-specific DNA binding"/>
    <property type="evidence" value="ECO:0007669"/>
    <property type="project" value="InterPro"/>
</dbReference>
<keyword evidence="3" id="KW-0804">Transcription</keyword>